<gene>
    <name evidence="5" type="ORF">Tsubulata_016077</name>
    <name evidence="6" type="ORF">Tsubulata_039704</name>
</gene>
<dbReference type="EMBL" id="JAKUCV010006930">
    <property type="protein sequence ID" value="KAJ4825353.1"/>
    <property type="molecule type" value="Genomic_DNA"/>
</dbReference>
<evidence type="ECO:0000313" key="7">
    <source>
        <dbReference type="Proteomes" id="UP001141552"/>
    </source>
</evidence>
<dbReference type="Pfam" id="PF04043">
    <property type="entry name" value="PMEI"/>
    <property type="match status" value="1"/>
</dbReference>
<organism evidence="5 7">
    <name type="scientific">Turnera subulata</name>
    <dbReference type="NCBI Taxonomy" id="218843"/>
    <lineage>
        <taxon>Eukaryota</taxon>
        <taxon>Viridiplantae</taxon>
        <taxon>Streptophyta</taxon>
        <taxon>Embryophyta</taxon>
        <taxon>Tracheophyta</taxon>
        <taxon>Spermatophyta</taxon>
        <taxon>Magnoliopsida</taxon>
        <taxon>eudicotyledons</taxon>
        <taxon>Gunneridae</taxon>
        <taxon>Pentapetalae</taxon>
        <taxon>rosids</taxon>
        <taxon>fabids</taxon>
        <taxon>Malpighiales</taxon>
        <taxon>Passifloraceae</taxon>
        <taxon>Turnera</taxon>
    </lineage>
</organism>
<dbReference type="Gene3D" id="1.20.140.40">
    <property type="entry name" value="Invertase/pectin methylesterase inhibitor family protein"/>
    <property type="match status" value="1"/>
</dbReference>
<name>A0A9Q0F5H9_9ROSI</name>
<dbReference type="SUPFAM" id="SSF101148">
    <property type="entry name" value="Plant invertase/pectin methylesterase inhibitor"/>
    <property type="match status" value="1"/>
</dbReference>
<dbReference type="NCBIfam" id="TIGR01614">
    <property type="entry name" value="PME_inhib"/>
    <property type="match status" value="1"/>
</dbReference>
<dbReference type="InterPro" id="IPR052421">
    <property type="entry name" value="PCW_Enzyme_Inhibitor"/>
</dbReference>
<dbReference type="AlphaFoldDB" id="A0A9Q0F5H9"/>
<evidence type="ECO:0000256" key="1">
    <source>
        <dbReference type="ARBA" id="ARBA00022729"/>
    </source>
</evidence>
<protein>
    <recommendedName>
        <fullName evidence="4">Pectinesterase inhibitor domain-containing protein</fullName>
    </recommendedName>
</protein>
<dbReference type="GO" id="GO:0004857">
    <property type="term" value="F:enzyme inhibitor activity"/>
    <property type="evidence" value="ECO:0007669"/>
    <property type="project" value="InterPro"/>
</dbReference>
<dbReference type="OrthoDB" id="764172at2759"/>
<dbReference type="InterPro" id="IPR006501">
    <property type="entry name" value="Pectinesterase_inhib_dom"/>
</dbReference>
<keyword evidence="2" id="KW-1015">Disulfide bond</keyword>
<dbReference type="SMART" id="SM00856">
    <property type="entry name" value="PMEI"/>
    <property type="match status" value="1"/>
</dbReference>
<accession>A0A9Q0F5H9</accession>
<comment type="similarity">
    <text evidence="3">Belongs to the PMEI family.</text>
</comment>
<evidence type="ECO:0000259" key="4">
    <source>
        <dbReference type="SMART" id="SM00856"/>
    </source>
</evidence>
<dbReference type="PANTHER" id="PTHR36710">
    <property type="entry name" value="PECTINESTERASE INHIBITOR-LIKE"/>
    <property type="match status" value="1"/>
</dbReference>
<dbReference type="EMBL" id="JAKUCV010000988">
    <property type="protein sequence ID" value="KAJ4848140.1"/>
    <property type="molecule type" value="Genomic_DNA"/>
</dbReference>
<keyword evidence="1" id="KW-0732">Signal</keyword>
<dbReference type="InterPro" id="IPR035513">
    <property type="entry name" value="Invertase/methylesterase_inhib"/>
</dbReference>
<dbReference type="PANTHER" id="PTHR36710:SF18">
    <property type="entry name" value="PECTINESTERASE INHIBITOR 5-RELATED"/>
    <property type="match status" value="1"/>
</dbReference>
<feature type="domain" description="Pectinesterase inhibitor" evidence="4">
    <location>
        <begin position="32"/>
        <end position="170"/>
    </location>
</feature>
<dbReference type="Proteomes" id="UP001141552">
    <property type="component" value="Unassembled WGS sequence"/>
</dbReference>
<reference evidence="5" key="2">
    <citation type="journal article" date="2023" name="Plants (Basel)">
        <title>Annotation of the Turnera subulata (Passifloraceae) Draft Genome Reveals the S-Locus Evolved after the Divergence of Turneroideae from Passifloroideae in a Stepwise Manner.</title>
        <authorList>
            <person name="Henning P.M."/>
            <person name="Roalson E.H."/>
            <person name="Mir W."/>
            <person name="McCubbin A.G."/>
            <person name="Shore J.S."/>
        </authorList>
    </citation>
    <scope>NUCLEOTIDE SEQUENCE</scope>
    <source>
        <strain evidence="6">F60SS</strain>
        <tissue evidence="5">Leaves</tissue>
    </source>
</reference>
<evidence type="ECO:0000256" key="2">
    <source>
        <dbReference type="ARBA" id="ARBA00023157"/>
    </source>
</evidence>
<reference evidence="5" key="1">
    <citation type="submission" date="2022-02" db="EMBL/GenBank/DDBJ databases">
        <authorList>
            <person name="Henning P.M."/>
            <person name="McCubbin A.G."/>
            <person name="Shore J.S."/>
        </authorList>
    </citation>
    <scope>NUCLEOTIDE SEQUENCE</scope>
    <source>
        <strain evidence="5">F60SS</strain>
        <tissue evidence="5">Leaves</tissue>
    </source>
</reference>
<comment type="caution">
    <text evidence="5">The sequence shown here is derived from an EMBL/GenBank/DDBJ whole genome shotgun (WGS) entry which is preliminary data.</text>
</comment>
<sequence length="181" mass="19796">MPSSSMSSSITFTVSISALLTVSFIIFPCHGISRRVVTNICSQTQTQELCIDILEGDPFTNAADLPSLSLISLGILQDRADDNYNIFSQFSANTTDPALNNAFDDCVKIYQDIQDKVRADHGLSLNRQFKDITDLGELIQPTNTCQNGIPNSIPTADVSQDMVLKIQIAAFVNQYVLDQSA</sequence>
<evidence type="ECO:0000313" key="6">
    <source>
        <dbReference type="EMBL" id="KAJ4848140.1"/>
    </source>
</evidence>
<evidence type="ECO:0000313" key="5">
    <source>
        <dbReference type="EMBL" id="KAJ4825353.1"/>
    </source>
</evidence>
<keyword evidence="7" id="KW-1185">Reference proteome</keyword>
<proteinExistence type="inferred from homology"/>
<evidence type="ECO:0000256" key="3">
    <source>
        <dbReference type="ARBA" id="ARBA00038471"/>
    </source>
</evidence>